<dbReference type="GeneID" id="54584002"/>
<evidence type="ECO:0000256" key="1">
    <source>
        <dbReference type="SAM" id="MobiDB-lite"/>
    </source>
</evidence>
<dbReference type="Proteomes" id="UP000800094">
    <property type="component" value="Unassembled WGS sequence"/>
</dbReference>
<dbReference type="AlphaFoldDB" id="A0A6A6HRR9"/>
<proteinExistence type="predicted"/>
<protein>
    <submittedName>
        <fullName evidence="2">Uncharacterized protein</fullName>
    </submittedName>
</protein>
<feature type="region of interest" description="Disordered" evidence="1">
    <location>
        <begin position="1"/>
        <end position="23"/>
    </location>
</feature>
<dbReference type="EMBL" id="ML987222">
    <property type="protein sequence ID" value="KAF2240243.1"/>
    <property type="molecule type" value="Genomic_DNA"/>
</dbReference>
<reference evidence="2" key="1">
    <citation type="journal article" date="2020" name="Stud. Mycol.">
        <title>101 Dothideomycetes genomes: a test case for predicting lifestyles and emergence of pathogens.</title>
        <authorList>
            <person name="Haridas S."/>
            <person name="Albert R."/>
            <person name="Binder M."/>
            <person name="Bloem J."/>
            <person name="Labutti K."/>
            <person name="Salamov A."/>
            <person name="Andreopoulos B."/>
            <person name="Baker S."/>
            <person name="Barry K."/>
            <person name="Bills G."/>
            <person name="Bluhm B."/>
            <person name="Cannon C."/>
            <person name="Castanera R."/>
            <person name="Culley D."/>
            <person name="Daum C."/>
            <person name="Ezra D."/>
            <person name="Gonzalez J."/>
            <person name="Henrissat B."/>
            <person name="Kuo A."/>
            <person name="Liang C."/>
            <person name="Lipzen A."/>
            <person name="Lutzoni F."/>
            <person name="Magnuson J."/>
            <person name="Mondo S."/>
            <person name="Nolan M."/>
            <person name="Ohm R."/>
            <person name="Pangilinan J."/>
            <person name="Park H.-J."/>
            <person name="Ramirez L."/>
            <person name="Alfaro M."/>
            <person name="Sun H."/>
            <person name="Tritt A."/>
            <person name="Yoshinaga Y."/>
            <person name="Zwiers L.-H."/>
            <person name="Turgeon B."/>
            <person name="Goodwin S."/>
            <person name="Spatafora J."/>
            <person name="Crous P."/>
            <person name="Grigoriev I."/>
        </authorList>
    </citation>
    <scope>NUCLEOTIDE SEQUENCE</scope>
    <source>
        <strain evidence="2">CBS 122368</strain>
    </source>
</reference>
<keyword evidence="3" id="KW-1185">Reference proteome</keyword>
<organism evidence="2 3">
    <name type="scientific">Trematosphaeria pertusa</name>
    <dbReference type="NCBI Taxonomy" id="390896"/>
    <lineage>
        <taxon>Eukaryota</taxon>
        <taxon>Fungi</taxon>
        <taxon>Dikarya</taxon>
        <taxon>Ascomycota</taxon>
        <taxon>Pezizomycotina</taxon>
        <taxon>Dothideomycetes</taxon>
        <taxon>Pleosporomycetidae</taxon>
        <taxon>Pleosporales</taxon>
        <taxon>Massarineae</taxon>
        <taxon>Trematosphaeriaceae</taxon>
        <taxon>Trematosphaeria</taxon>
    </lineage>
</organism>
<dbReference type="RefSeq" id="XP_033675247.1">
    <property type="nucleotide sequence ID" value="XM_033830672.1"/>
</dbReference>
<evidence type="ECO:0000313" key="2">
    <source>
        <dbReference type="EMBL" id="KAF2240243.1"/>
    </source>
</evidence>
<name>A0A6A6HRR9_9PLEO</name>
<sequence>MPTSAVQKPARGSEPATEMRSPREWEDWIQSALDSGHGPDGSYFVDHERGEGQSSLHLILVHYRPARGTSKVIMPVGVMCKPVTLDYAADTVAQSITTTYRPESWMGRTVYFAVCDPFSQQISCYTIDEQDMLDQKRDVRVGEDTVLWAADQNRQLYGV</sequence>
<dbReference type="OrthoDB" id="10438354at2759"/>
<evidence type="ECO:0000313" key="3">
    <source>
        <dbReference type="Proteomes" id="UP000800094"/>
    </source>
</evidence>
<accession>A0A6A6HRR9</accession>
<gene>
    <name evidence="2" type="ORF">BU26DRAFT_526137</name>
</gene>